<proteinExistence type="predicted"/>
<evidence type="ECO:0000256" key="1">
    <source>
        <dbReference type="SAM" id="SignalP"/>
    </source>
</evidence>
<sequence>MIRTFLVASSLILSMAQTATANPIADVICEPTERMTKKLSQALMSERQAMGLRGPEQVVEVWTDQAGDWTMVITYASGQSCIVAMGEAWMETAKRDPA</sequence>
<name>A0A1I1NJA3_9RHOB</name>
<dbReference type="RefSeq" id="WP_244525610.1">
    <property type="nucleotide sequence ID" value="NZ_CAXQIN010000145.1"/>
</dbReference>
<keyword evidence="1" id="KW-0732">Signal</keyword>
<gene>
    <name evidence="2" type="ORF">SAMN05421762_2912</name>
</gene>
<dbReference type="STRING" id="517719.SAMN05421762_2912"/>
<dbReference type="EMBL" id="FOLX01000001">
    <property type="protein sequence ID" value="SFC95548.1"/>
    <property type="molecule type" value="Genomic_DNA"/>
</dbReference>
<reference evidence="2 3" key="1">
    <citation type="submission" date="2016-10" db="EMBL/GenBank/DDBJ databases">
        <authorList>
            <person name="de Groot N.N."/>
        </authorList>
    </citation>
    <scope>NUCLEOTIDE SEQUENCE [LARGE SCALE GENOMIC DNA]</scope>
    <source>
        <strain evidence="2 3">DSM 29619</strain>
    </source>
</reference>
<organism evidence="2 3">
    <name type="scientific">Pseudooceanicola nitratireducens</name>
    <dbReference type="NCBI Taxonomy" id="517719"/>
    <lineage>
        <taxon>Bacteria</taxon>
        <taxon>Pseudomonadati</taxon>
        <taxon>Pseudomonadota</taxon>
        <taxon>Alphaproteobacteria</taxon>
        <taxon>Rhodobacterales</taxon>
        <taxon>Paracoccaceae</taxon>
        <taxon>Pseudooceanicola</taxon>
    </lineage>
</organism>
<dbReference type="Proteomes" id="UP000231644">
    <property type="component" value="Unassembled WGS sequence"/>
</dbReference>
<feature type="chain" id="PRO_5014189760" evidence="1">
    <location>
        <begin position="22"/>
        <end position="98"/>
    </location>
</feature>
<accession>A0A1I1NJA3</accession>
<feature type="signal peptide" evidence="1">
    <location>
        <begin position="1"/>
        <end position="21"/>
    </location>
</feature>
<protein>
    <submittedName>
        <fullName evidence="2">Uncharacterized protein</fullName>
    </submittedName>
</protein>
<evidence type="ECO:0000313" key="3">
    <source>
        <dbReference type="Proteomes" id="UP000231644"/>
    </source>
</evidence>
<dbReference type="AlphaFoldDB" id="A0A1I1NJA3"/>
<keyword evidence="3" id="KW-1185">Reference proteome</keyword>
<evidence type="ECO:0000313" key="2">
    <source>
        <dbReference type="EMBL" id="SFC95548.1"/>
    </source>
</evidence>